<evidence type="ECO:0000256" key="6">
    <source>
        <dbReference type="ARBA" id="ARBA00022777"/>
    </source>
</evidence>
<evidence type="ECO:0000256" key="10">
    <source>
        <dbReference type="SAM" id="MobiDB-lite"/>
    </source>
</evidence>
<comment type="caution">
    <text evidence="12">The sequence shown here is derived from an EMBL/GenBank/DDBJ whole genome shotgun (WGS) entry which is preliminary data.</text>
</comment>
<dbReference type="EMBL" id="JADEYR010000008">
    <property type="protein sequence ID" value="MBE9404313.1"/>
    <property type="molecule type" value="Genomic_DNA"/>
</dbReference>
<dbReference type="PROSITE" id="PS00794">
    <property type="entry name" value="HPPK"/>
    <property type="match status" value="1"/>
</dbReference>
<comment type="function">
    <text evidence="9">Catalyzes the conversion of 7,8-dihydroneopterin to 6-hydroxymethyl-7,8-dihydropterin.</text>
</comment>
<dbReference type="Gene3D" id="3.30.70.560">
    <property type="entry name" value="7,8-Dihydro-6-hydroxymethylpterin-pyrophosphokinase HPPK"/>
    <property type="match status" value="1"/>
</dbReference>
<proteinExistence type="inferred from homology"/>
<dbReference type="PANTHER" id="PTHR43071:SF1">
    <property type="entry name" value="2-AMINO-4-HYDROXY-6-HYDROXYMETHYLDIHYDROPTERIDINE PYROPHOSPHOKINASE"/>
    <property type="match status" value="1"/>
</dbReference>
<accession>A0ABR9W2D8</accession>
<evidence type="ECO:0000256" key="5">
    <source>
        <dbReference type="ARBA" id="ARBA00022741"/>
    </source>
</evidence>
<evidence type="ECO:0000256" key="3">
    <source>
        <dbReference type="ARBA" id="ARBA00009640"/>
    </source>
</evidence>
<gene>
    <name evidence="12" type="primary">folK</name>
    <name evidence="12" type="ORF">IOE58_08990</name>
</gene>
<comment type="catalytic activity">
    <reaction evidence="9">
        <text>7,8-dihydroneopterin = 6-hydroxymethyl-7,8-dihydropterin + glycolaldehyde</text>
        <dbReference type="Rhea" id="RHEA:10540"/>
        <dbReference type="ChEBI" id="CHEBI:17001"/>
        <dbReference type="ChEBI" id="CHEBI:17071"/>
        <dbReference type="ChEBI" id="CHEBI:44841"/>
        <dbReference type="EC" id="4.1.2.25"/>
    </reaction>
</comment>
<dbReference type="CDD" id="cd00483">
    <property type="entry name" value="HPPK"/>
    <property type="match status" value="1"/>
</dbReference>
<dbReference type="EC" id="2.7.6.3" evidence="9"/>
<dbReference type="EC" id="4.1.2.25" evidence="9"/>
<dbReference type="NCBIfam" id="TIGR00526">
    <property type="entry name" value="folB_dom"/>
    <property type="match status" value="1"/>
</dbReference>
<dbReference type="InterPro" id="IPR000550">
    <property type="entry name" value="Hppk"/>
</dbReference>
<sequence>MTGQDAPGAEPARPGDEQARLRGAGELDVIELTGLRGWGHHGVLEQEKQIGQEFVVDVALGLSTGPAGRTDALSRTVNYAEIAQLVQREITTGARDLIETLAERIASGALQAHPLLRRVQVTVHKPSAPVGIPFEDVRVRITRHASPVEAVLALGTNLGDRPQHLQRALTVLESTDGLEIAWTGPVLETDPVGGPEQGAYLNSAIGVHTVLGPFELLAAAQSAERHARRERREHWGPRTLDVDVITYGPMRLEDPELTLPHPRAHERAFVLAPWHAARPKAELPGHGPVGDLLAAAADRDGLRPGPAVEGFDRP</sequence>
<keyword evidence="7" id="KW-0067">ATP-binding</keyword>
<dbReference type="SUPFAM" id="SSF55083">
    <property type="entry name" value="6-hydroxymethyl-7,8-dihydropterin pyrophosphokinase, HPPK"/>
    <property type="match status" value="1"/>
</dbReference>
<keyword evidence="8 9" id="KW-0289">Folate biosynthesis</keyword>
<dbReference type="SMART" id="SM00905">
    <property type="entry name" value="FolB"/>
    <property type="match status" value="1"/>
</dbReference>
<comment type="similarity">
    <text evidence="9">Belongs to the DHNA family.</text>
</comment>
<evidence type="ECO:0000259" key="11">
    <source>
        <dbReference type="PROSITE" id="PS00794"/>
    </source>
</evidence>
<keyword evidence="13" id="KW-1185">Reference proteome</keyword>
<dbReference type="Pfam" id="PF02152">
    <property type="entry name" value="FolB"/>
    <property type="match status" value="1"/>
</dbReference>
<dbReference type="CDD" id="cd00534">
    <property type="entry name" value="DHNA_DHNTPE"/>
    <property type="match status" value="1"/>
</dbReference>
<dbReference type="Pfam" id="PF01288">
    <property type="entry name" value="HPPK"/>
    <property type="match status" value="1"/>
</dbReference>
<dbReference type="InterPro" id="IPR006156">
    <property type="entry name" value="Dihydroneopterin_aldolase"/>
</dbReference>
<dbReference type="InterPro" id="IPR043133">
    <property type="entry name" value="GTP-CH-I_C/QueF"/>
</dbReference>
<dbReference type="NCBIfam" id="TIGR01498">
    <property type="entry name" value="folK"/>
    <property type="match status" value="1"/>
</dbReference>
<name>A0ABR9W2D8_9MICO</name>
<dbReference type="InterPro" id="IPR035907">
    <property type="entry name" value="Hppk_sf"/>
</dbReference>
<dbReference type="Proteomes" id="UP000644727">
    <property type="component" value="Unassembled WGS sequence"/>
</dbReference>
<reference evidence="12 13" key="1">
    <citation type="submission" date="2020-10" db="EMBL/GenBank/DDBJ databases">
        <title>Draft genome and description of Brachybacterium epidermidis sp nov.</title>
        <authorList>
            <person name="Boxberger M."/>
            <person name="La Scola B."/>
        </authorList>
    </citation>
    <scope>NUCLEOTIDE SEQUENCE [LARGE SCALE GENOMIC DNA]</scope>
    <source>
        <strain evidence="12 13">Marseille-Q2903</strain>
    </source>
</reference>
<evidence type="ECO:0000256" key="1">
    <source>
        <dbReference type="ARBA" id="ARBA00000198"/>
    </source>
</evidence>
<evidence type="ECO:0000256" key="4">
    <source>
        <dbReference type="ARBA" id="ARBA00022679"/>
    </source>
</evidence>
<keyword evidence="6" id="KW-0418">Kinase</keyword>
<keyword evidence="5" id="KW-0547">Nucleotide-binding</keyword>
<dbReference type="PANTHER" id="PTHR43071">
    <property type="entry name" value="2-AMINO-4-HYDROXY-6-HYDROXYMETHYLDIHYDROPTERIDINE PYROPHOSPHOKINASE"/>
    <property type="match status" value="1"/>
</dbReference>
<evidence type="ECO:0000256" key="2">
    <source>
        <dbReference type="ARBA" id="ARBA00005051"/>
    </source>
</evidence>
<evidence type="ECO:0000256" key="7">
    <source>
        <dbReference type="ARBA" id="ARBA00022840"/>
    </source>
</evidence>
<comment type="catalytic activity">
    <reaction evidence="1">
        <text>6-hydroxymethyl-7,8-dihydropterin + ATP = (7,8-dihydropterin-6-yl)methyl diphosphate + AMP + H(+)</text>
        <dbReference type="Rhea" id="RHEA:11412"/>
        <dbReference type="ChEBI" id="CHEBI:15378"/>
        <dbReference type="ChEBI" id="CHEBI:30616"/>
        <dbReference type="ChEBI" id="CHEBI:44841"/>
        <dbReference type="ChEBI" id="CHEBI:72950"/>
        <dbReference type="ChEBI" id="CHEBI:456215"/>
        <dbReference type="EC" id="2.7.6.3"/>
    </reaction>
</comment>
<comment type="similarity">
    <text evidence="3">In the N-terminal section; belongs to the DHNA family.</text>
</comment>
<comment type="pathway">
    <text evidence="9">Cofactor biosynthesis; tetrahydrofolate biosynthesis; 2-amino-4-hydroxy-6-hydroxymethyl-7,8-dihydropteridine diphosphate from 7,8-dihydroneopterin triphosphate: step 3/4.</text>
</comment>
<protein>
    <recommendedName>
        <fullName evidence="9">Bifunctional folate synthesis protein</fullName>
    </recommendedName>
    <domain>
        <recommendedName>
            <fullName evidence="9">Dihydroneopterin aldolase</fullName>
            <shortName evidence="9">DHNA</shortName>
            <ecNumber evidence="9">4.1.2.25</ecNumber>
        </recommendedName>
        <alternativeName>
            <fullName evidence="9">7,8-dihydroneopterin aldolase</fullName>
        </alternativeName>
    </domain>
    <domain>
        <recommendedName>
            <fullName evidence="9">2-amino-4-hydroxy-6-hydroxymethyldihydropteridine pyrophosphokinase</fullName>
            <ecNumber evidence="9">2.7.6.3</ecNumber>
        </recommendedName>
        <alternativeName>
            <fullName evidence="9">6-hydroxymethyl-7,8-dihydropterin pyrophosphokinase</fullName>
            <shortName evidence="9">PPPK</shortName>
        </alternativeName>
        <alternativeName>
            <fullName evidence="9">7,8-dihydro-6-hydroxymethylpterin pyrophosphokinase</fullName>
            <shortName evidence="9">HPPK</shortName>
        </alternativeName>
    </domain>
</protein>
<evidence type="ECO:0000256" key="9">
    <source>
        <dbReference type="RuleBase" id="RU362079"/>
    </source>
</evidence>
<organism evidence="12 13">
    <name type="scientific">Brachybacterium epidermidis</name>
    <dbReference type="NCBI Taxonomy" id="2781983"/>
    <lineage>
        <taxon>Bacteria</taxon>
        <taxon>Bacillati</taxon>
        <taxon>Actinomycetota</taxon>
        <taxon>Actinomycetes</taxon>
        <taxon>Micrococcales</taxon>
        <taxon>Dermabacteraceae</taxon>
        <taxon>Brachybacterium</taxon>
    </lineage>
</organism>
<dbReference type="RefSeq" id="WP_193866057.1">
    <property type="nucleotide sequence ID" value="NZ_JADEYR010000008.1"/>
</dbReference>
<comment type="pathway">
    <text evidence="2">Cofactor biosynthesis; tetrahydrofolate biosynthesis; 2-amino-4-hydroxy-6-hydroxymethyl-7,8-dihydropteridine diphosphate from 7,8-dihydroneopterin triphosphate: step 4/4.</text>
</comment>
<keyword evidence="9" id="KW-0456">Lyase</keyword>
<feature type="region of interest" description="Disordered" evidence="10">
    <location>
        <begin position="283"/>
        <end position="314"/>
    </location>
</feature>
<evidence type="ECO:0000256" key="8">
    <source>
        <dbReference type="ARBA" id="ARBA00022909"/>
    </source>
</evidence>
<dbReference type="InterPro" id="IPR006157">
    <property type="entry name" value="FolB_dom"/>
</dbReference>
<dbReference type="GO" id="GO:0003848">
    <property type="term" value="F:2-amino-4-hydroxy-6-hydroxymethyldihydropteridine diphosphokinase activity"/>
    <property type="evidence" value="ECO:0007669"/>
    <property type="project" value="UniProtKB-EC"/>
</dbReference>
<dbReference type="Gene3D" id="3.30.1130.10">
    <property type="match status" value="1"/>
</dbReference>
<dbReference type="NCBIfam" id="TIGR00525">
    <property type="entry name" value="folB"/>
    <property type="match status" value="1"/>
</dbReference>
<evidence type="ECO:0000313" key="13">
    <source>
        <dbReference type="Proteomes" id="UP000644727"/>
    </source>
</evidence>
<feature type="domain" description="7,8-dihydro-6-hydroxymethylpterin-pyrophosphokinase" evidence="11">
    <location>
        <begin position="234"/>
        <end position="245"/>
    </location>
</feature>
<keyword evidence="4 12" id="KW-0808">Transferase</keyword>
<dbReference type="SUPFAM" id="SSF55620">
    <property type="entry name" value="Tetrahydrobiopterin biosynthesis enzymes-like"/>
    <property type="match status" value="1"/>
</dbReference>
<evidence type="ECO:0000313" key="12">
    <source>
        <dbReference type="EMBL" id="MBE9404313.1"/>
    </source>
</evidence>